<keyword evidence="1" id="KW-0732">Signal</keyword>
<dbReference type="InterPro" id="IPR026444">
    <property type="entry name" value="Secre_tail"/>
</dbReference>
<dbReference type="InterPro" id="IPR013783">
    <property type="entry name" value="Ig-like_fold"/>
</dbReference>
<feature type="signal peptide" evidence="1">
    <location>
        <begin position="1"/>
        <end position="18"/>
    </location>
</feature>
<name>A0A7C0XC36_UNCW3</name>
<dbReference type="AlphaFoldDB" id="A0A7C0XC36"/>
<accession>A0A7C0XC36</accession>
<reference evidence="2" key="1">
    <citation type="journal article" date="2020" name="mSystems">
        <title>Genome- and Community-Level Interaction Insights into Carbon Utilization and Element Cycling Functions of Hydrothermarchaeota in Hydrothermal Sediment.</title>
        <authorList>
            <person name="Zhou Z."/>
            <person name="Liu Y."/>
            <person name="Xu W."/>
            <person name="Pan J."/>
            <person name="Luo Z.H."/>
            <person name="Li M."/>
        </authorList>
    </citation>
    <scope>NUCLEOTIDE SEQUENCE [LARGE SCALE GENOMIC DNA]</scope>
    <source>
        <strain evidence="2">HyVt-237</strain>
    </source>
</reference>
<gene>
    <name evidence="2" type="ORF">ENG67_00325</name>
</gene>
<dbReference type="Gene3D" id="2.60.40.4070">
    <property type="match status" value="1"/>
</dbReference>
<evidence type="ECO:0000256" key="1">
    <source>
        <dbReference type="SAM" id="SignalP"/>
    </source>
</evidence>
<evidence type="ECO:0000313" key="2">
    <source>
        <dbReference type="EMBL" id="HDM89638.1"/>
    </source>
</evidence>
<dbReference type="Proteomes" id="UP000885931">
    <property type="component" value="Unassembled WGS sequence"/>
</dbReference>
<proteinExistence type="predicted"/>
<dbReference type="NCBIfam" id="TIGR04183">
    <property type="entry name" value="Por_Secre_tail"/>
    <property type="match status" value="1"/>
</dbReference>
<dbReference type="Gene3D" id="2.60.40.10">
    <property type="entry name" value="Immunoglobulins"/>
    <property type="match status" value="1"/>
</dbReference>
<dbReference type="EMBL" id="DRBW01000014">
    <property type="protein sequence ID" value="HDM89638.1"/>
    <property type="molecule type" value="Genomic_DNA"/>
</dbReference>
<comment type="caution">
    <text evidence="2">The sequence shown here is derived from an EMBL/GenBank/DDBJ whole genome shotgun (WGS) entry which is preliminary data.</text>
</comment>
<feature type="chain" id="PRO_5027683682" evidence="1">
    <location>
        <begin position="19"/>
        <end position="692"/>
    </location>
</feature>
<sequence length="692" mass="77585">MLKKTIFLTFLLAGVILAKEVNAPKPDGGKAGDKENYSMRISEVWTYVTNYGCIGGEGNSGYDGYSWPGGASVNNYYLWLSYFWAGVQFNGEYFVTWHDYVDPEWGPSEDFVTVTGPGKSAYDVLTAFDDFASSNTYNSSGRHLGLKVIMRALSWPHEPFNDFIGHEFYIIYNKAECDLPGGAPDVLDSLMVAWAFDADVCGSDQSDPHIDDLVAFDGWTNGEWANLAFYPSPTDLVTLLPDSFIEQPDGVYDQYVIWGDEPEWEPILDSSLAVDYTRNDTTYKVYIFPRGMSFIYDGDNPGDPGDDTGENGMCAGYIGGAWIYAPPSPSDSIIINGSDTARIIRPWSHQWWNWENDPPTDEDQYKYMLGIHPATAPYRYAPHPFDMGAATFDYRFLISVGPFSIADGETLKFVYIGAVGQGLNGDVDSLWRGNAWVRGLRQDMDWAIKAYYAGSQHSDPLHPSAPDEDQHWKIPIPPPSPELSYRATPNGVQLVWNDEPERTPDPIKARIDFVSYRIYRSVYNPQNWDLIAEFTRDPQTNLIAHTFVDTTAVPGFPYYYVVTAIDEDSLESPKSNYLKDSDGNPISVTMPTREGSLDDVIVVPNPYYGSAPWTATEIADKIEFQNLPPSCDIKIFTMSGDLVRELRHNDGTGSEAWNLLSKNDQKVVSGVYIYKITTPDGEYKVGKFMIIK</sequence>
<protein>
    <submittedName>
        <fullName evidence="2">T9SS type A sorting domain-containing protein</fullName>
    </submittedName>
</protein>
<organism evidence="2">
    <name type="scientific">candidate division WOR-3 bacterium</name>
    <dbReference type="NCBI Taxonomy" id="2052148"/>
    <lineage>
        <taxon>Bacteria</taxon>
        <taxon>Bacteria division WOR-3</taxon>
    </lineage>
</organism>